<comment type="caution">
    <text evidence="1">The sequence shown here is derived from an EMBL/GenBank/DDBJ whole genome shotgun (WGS) entry which is preliminary data.</text>
</comment>
<accession>A0AA38MBF0</accession>
<sequence length="532" mass="59724">MSIIGINGRCTVNKVTEIEIRSKITSIVTKIQCLVIPKITEPIPSNSFNIKDLQIPSSVKLADPFLHCSAPVDLMIGAELFLSLLLAGKIILEKNQPVLQNTVFGYILGGSLGKSTGREASCYKVNLEQTIARFWELENSGLVNEEQVPSVTPNNPSEQHFYDTTTRLPDGRFMVRLPFKEHPPILGKSKEAALSRLLSVERKRARDNHLNEAYVNFMREYHNLGHMELIADDTPENSFYLPHSCLVNLNSTTTRHGVVFDGSCKSSNNLSLNDNLLAGPVLQPDLFIILIQFRKHQYVLTADISKMYRCTLIHPDDQNYHKILWRETTDAPVQAYNLKTVTYGLTPSSYQAIKCVQQLGIEETTKFPLAYPVFMNTFYLDDVLFGSDSVRNLIDTKEELKTVLSKGCFVLSKWSSNNSAGLEHEGYISSKNCLIVDKERGIKQLTAKKPVTSSSISSISPFVDKNNIIRLGDRLRNAQVSEDKKISILLPKHFVAELIVKEAHLSQLHAGHSGTLTHVRQKYWPISGRSQV</sequence>
<protein>
    <recommendedName>
        <fullName evidence="3">Peptidase aspartic putative domain-containing protein</fullName>
    </recommendedName>
</protein>
<dbReference type="GO" id="GO:0071897">
    <property type="term" value="P:DNA biosynthetic process"/>
    <property type="evidence" value="ECO:0007669"/>
    <property type="project" value="UniProtKB-ARBA"/>
</dbReference>
<evidence type="ECO:0008006" key="3">
    <source>
        <dbReference type="Google" id="ProtNLM"/>
    </source>
</evidence>
<dbReference type="Proteomes" id="UP001168821">
    <property type="component" value="Unassembled WGS sequence"/>
</dbReference>
<gene>
    <name evidence="1" type="ORF">Zmor_021384</name>
</gene>
<organism evidence="1 2">
    <name type="scientific">Zophobas morio</name>
    <dbReference type="NCBI Taxonomy" id="2755281"/>
    <lineage>
        <taxon>Eukaryota</taxon>
        <taxon>Metazoa</taxon>
        <taxon>Ecdysozoa</taxon>
        <taxon>Arthropoda</taxon>
        <taxon>Hexapoda</taxon>
        <taxon>Insecta</taxon>
        <taxon>Pterygota</taxon>
        <taxon>Neoptera</taxon>
        <taxon>Endopterygota</taxon>
        <taxon>Coleoptera</taxon>
        <taxon>Polyphaga</taxon>
        <taxon>Cucujiformia</taxon>
        <taxon>Tenebrionidae</taxon>
        <taxon>Zophobas</taxon>
    </lineage>
</organism>
<dbReference type="EMBL" id="JALNTZ010000006">
    <property type="protein sequence ID" value="KAJ3649657.1"/>
    <property type="molecule type" value="Genomic_DNA"/>
</dbReference>
<keyword evidence="2" id="KW-1185">Reference proteome</keyword>
<dbReference type="AlphaFoldDB" id="A0AA38MBF0"/>
<dbReference type="PANTHER" id="PTHR47331:SF1">
    <property type="entry name" value="GAG-LIKE PROTEIN"/>
    <property type="match status" value="1"/>
</dbReference>
<evidence type="ECO:0000313" key="1">
    <source>
        <dbReference type="EMBL" id="KAJ3649657.1"/>
    </source>
</evidence>
<name>A0AA38MBF0_9CUCU</name>
<evidence type="ECO:0000313" key="2">
    <source>
        <dbReference type="Proteomes" id="UP001168821"/>
    </source>
</evidence>
<dbReference type="PANTHER" id="PTHR47331">
    <property type="entry name" value="PHD-TYPE DOMAIN-CONTAINING PROTEIN"/>
    <property type="match status" value="1"/>
</dbReference>
<proteinExistence type="predicted"/>
<dbReference type="SUPFAM" id="SSF56672">
    <property type="entry name" value="DNA/RNA polymerases"/>
    <property type="match status" value="1"/>
</dbReference>
<dbReference type="InterPro" id="IPR043502">
    <property type="entry name" value="DNA/RNA_pol_sf"/>
</dbReference>
<reference evidence="1" key="1">
    <citation type="journal article" date="2023" name="G3 (Bethesda)">
        <title>Whole genome assemblies of Zophobas morio and Tenebrio molitor.</title>
        <authorList>
            <person name="Kaur S."/>
            <person name="Stinson S.A."/>
            <person name="diCenzo G.C."/>
        </authorList>
    </citation>
    <scope>NUCLEOTIDE SEQUENCE</scope>
    <source>
        <strain evidence="1">QUZm001</strain>
    </source>
</reference>